<dbReference type="STRING" id="1826909.A5893_05605"/>
<evidence type="ECO:0000313" key="2">
    <source>
        <dbReference type="EMBL" id="OAQ40424.1"/>
    </source>
</evidence>
<dbReference type="SUPFAM" id="SSF48317">
    <property type="entry name" value="Acid phosphatase/Vanadium-dependent haloperoxidase"/>
    <property type="match status" value="1"/>
</dbReference>
<dbReference type="InterPro" id="IPR000326">
    <property type="entry name" value="PAP2/HPO"/>
</dbReference>
<dbReference type="InterPro" id="IPR036938">
    <property type="entry name" value="PAP2/HPO_sf"/>
</dbReference>
<reference evidence="2 3" key="1">
    <citation type="submission" date="2016-04" db="EMBL/GenBank/DDBJ databases">
        <authorList>
            <person name="Evans L.H."/>
            <person name="Alamgir A."/>
            <person name="Owens N."/>
            <person name="Weber N.D."/>
            <person name="Virtaneva K."/>
            <person name="Barbian K."/>
            <person name="Babar A."/>
            <person name="Rosenke K."/>
        </authorList>
    </citation>
    <scope>NUCLEOTIDE SEQUENCE [LARGE SCALE GENOMIC DNA]</scope>
    <source>
        <strain evidence="2 3">CCM 8644</strain>
    </source>
</reference>
<evidence type="ECO:0000259" key="1">
    <source>
        <dbReference type="SMART" id="SM00014"/>
    </source>
</evidence>
<gene>
    <name evidence="2" type="ORF">A5893_05605</name>
</gene>
<feature type="domain" description="Phosphatidic acid phosphatase type 2/haloperoxidase" evidence="1">
    <location>
        <begin position="114"/>
        <end position="216"/>
    </location>
</feature>
<dbReference type="EMBL" id="LWHJ01000022">
    <property type="protein sequence ID" value="OAQ40424.1"/>
    <property type="molecule type" value="Genomic_DNA"/>
</dbReference>
<keyword evidence="3" id="KW-1185">Reference proteome</keyword>
<comment type="caution">
    <text evidence="2">The sequence shown here is derived from an EMBL/GenBank/DDBJ whole genome shotgun (WGS) entry which is preliminary data.</text>
</comment>
<accession>A0A179DHQ4</accession>
<organism evidence="2 3">
    <name type="scientific">Pedobacter psychrophilus</name>
    <dbReference type="NCBI Taxonomy" id="1826909"/>
    <lineage>
        <taxon>Bacteria</taxon>
        <taxon>Pseudomonadati</taxon>
        <taxon>Bacteroidota</taxon>
        <taxon>Sphingobacteriia</taxon>
        <taxon>Sphingobacteriales</taxon>
        <taxon>Sphingobacteriaceae</taxon>
        <taxon>Pedobacter</taxon>
    </lineage>
</organism>
<protein>
    <recommendedName>
        <fullName evidence="1">Phosphatidic acid phosphatase type 2/haloperoxidase domain-containing protein</fullName>
    </recommendedName>
</protein>
<dbReference type="Gene3D" id="1.20.144.10">
    <property type="entry name" value="Phosphatidic acid phosphatase type 2/haloperoxidase"/>
    <property type="match status" value="1"/>
</dbReference>
<evidence type="ECO:0000313" key="3">
    <source>
        <dbReference type="Proteomes" id="UP000078459"/>
    </source>
</evidence>
<dbReference type="Pfam" id="PF01569">
    <property type="entry name" value="PAP2"/>
    <property type="match status" value="1"/>
</dbReference>
<dbReference type="SMART" id="SM00014">
    <property type="entry name" value="acidPPc"/>
    <property type="match status" value="1"/>
</dbReference>
<proteinExistence type="predicted"/>
<reference evidence="2 3" key="2">
    <citation type="submission" date="2016-06" db="EMBL/GenBank/DDBJ databases">
        <title>Pedobacter psychrophilus sp. nov., isolated from Antarctic fragmentary rock.</title>
        <authorList>
            <person name="Svec P."/>
        </authorList>
    </citation>
    <scope>NUCLEOTIDE SEQUENCE [LARGE SCALE GENOMIC DNA]</scope>
    <source>
        <strain evidence="2 3">CCM 8644</strain>
    </source>
</reference>
<sequence length="230" mass="25413">MFFIAFSLVLGNVSNAQNINFPKSSDRIYQFPKTGFNLNTQKNLIIPAALISYGFLSLTNTETKEWNSEIRAEIMEDHPNFHTKADNYLQFSPAAITFALKASGFKGQNNMWTSAKIYATSSLLMAGTVFALKSITGEQRPDFSGNNSFPSGHTATAFAAAEFMHQEFKKSSVLLSYSGYVAASATGSLRMLNNKHYLSDVLAGAGIGILTTKGAYWLNNKFFNSHKRKR</sequence>
<dbReference type="AlphaFoldDB" id="A0A179DHQ4"/>
<name>A0A179DHQ4_9SPHI</name>
<dbReference type="Proteomes" id="UP000078459">
    <property type="component" value="Unassembled WGS sequence"/>
</dbReference>